<evidence type="ECO:0000313" key="7">
    <source>
        <dbReference type="EMBL" id="KAF5677277.1"/>
    </source>
</evidence>
<keyword evidence="8" id="KW-1185">Reference proteome</keyword>
<feature type="compositionally biased region" description="Polar residues" evidence="6">
    <location>
        <begin position="532"/>
        <end position="547"/>
    </location>
</feature>
<feature type="compositionally biased region" description="Acidic residues" evidence="6">
    <location>
        <begin position="521"/>
        <end position="531"/>
    </location>
</feature>
<gene>
    <name evidence="7" type="ORF">FHETE_1789</name>
</gene>
<feature type="region of interest" description="Disordered" evidence="6">
    <location>
        <begin position="683"/>
        <end position="742"/>
    </location>
</feature>
<feature type="compositionally biased region" description="Basic and acidic residues" evidence="6">
    <location>
        <begin position="450"/>
        <end position="459"/>
    </location>
</feature>
<comment type="function">
    <text evidence="1">Required for peroxisome inheritance.</text>
</comment>
<feature type="compositionally biased region" description="Low complexity" evidence="6">
    <location>
        <begin position="433"/>
        <end position="448"/>
    </location>
</feature>
<evidence type="ECO:0000256" key="3">
    <source>
        <dbReference type="ARBA" id="ARBA00010707"/>
    </source>
</evidence>
<feature type="compositionally biased region" description="Basic residues" evidence="6">
    <location>
        <begin position="358"/>
        <end position="368"/>
    </location>
</feature>
<feature type="compositionally biased region" description="Basic and acidic residues" evidence="6">
    <location>
        <begin position="421"/>
        <end position="432"/>
    </location>
</feature>
<dbReference type="AlphaFoldDB" id="A0A8H5TX60"/>
<dbReference type="Pfam" id="PF12634">
    <property type="entry name" value="Inp1"/>
    <property type="match status" value="1"/>
</dbReference>
<dbReference type="GO" id="GO:0045033">
    <property type="term" value="P:peroxisome inheritance"/>
    <property type="evidence" value="ECO:0007669"/>
    <property type="project" value="InterPro"/>
</dbReference>
<feature type="compositionally biased region" description="Low complexity" evidence="6">
    <location>
        <begin position="206"/>
        <end position="225"/>
    </location>
</feature>
<keyword evidence="5" id="KW-0472">Membrane</keyword>
<feature type="compositionally biased region" description="Basic and acidic residues" evidence="6">
    <location>
        <begin position="293"/>
        <end position="302"/>
    </location>
</feature>
<comment type="subcellular location">
    <subcellularLocation>
        <location evidence="2">Peroxisome membrane</location>
        <topology evidence="2">Peripheral membrane protein</topology>
    </subcellularLocation>
</comment>
<evidence type="ECO:0000256" key="5">
    <source>
        <dbReference type="ARBA" id="ARBA00023136"/>
    </source>
</evidence>
<evidence type="ECO:0000256" key="4">
    <source>
        <dbReference type="ARBA" id="ARBA00021397"/>
    </source>
</evidence>
<organism evidence="7 8">
    <name type="scientific">Fusarium heterosporum</name>
    <dbReference type="NCBI Taxonomy" id="42747"/>
    <lineage>
        <taxon>Eukaryota</taxon>
        <taxon>Fungi</taxon>
        <taxon>Dikarya</taxon>
        <taxon>Ascomycota</taxon>
        <taxon>Pezizomycotina</taxon>
        <taxon>Sordariomycetes</taxon>
        <taxon>Hypocreomycetidae</taxon>
        <taxon>Hypocreales</taxon>
        <taxon>Nectriaceae</taxon>
        <taxon>Fusarium</taxon>
        <taxon>Fusarium heterosporum species complex</taxon>
    </lineage>
</organism>
<feature type="region of interest" description="Disordered" evidence="6">
    <location>
        <begin position="202"/>
        <end position="249"/>
    </location>
</feature>
<proteinExistence type="inferred from homology"/>
<dbReference type="OrthoDB" id="4097008at2759"/>
<feature type="compositionally biased region" description="Polar residues" evidence="6">
    <location>
        <begin position="493"/>
        <end position="512"/>
    </location>
</feature>
<dbReference type="GO" id="GO:0005780">
    <property type="term" value="C:extrinsic component of intraperoxisomal membrane"/>
    <property type="evidence" value="ECO:0007669"/>
    <property type="project" value="InterPro"/>
</dbReference>
<evidence type="ECO:0000256" key="1">
    <source>
        <dbReference type="ARBA" id="ARBA00003594"/>
    </source>
</evidence>
<dbReference type="Proteomes" id="UP000567885">
    <property type="component" value="Unassembled WGS sequence"/>
</dbReference>
<feature type="region of interest" description="Disordered" evidence="6">
    <location>
        <begin position="1"/>
        <end position="36"/>
    </location>
</feature>
<evidence type="ECO:0000256" key="6">
    <source>
        <dbReference type="SAM" id="MobiDB-lite"/>
    </source>
</evidence>
<evidence type="ECO:0000313" key="8">
    <source>
        <dbReference type="Proteomes" id="UP000567885"/>
    </source>
</evidence>
<feature type="compositionally biased region" description="Polar residues" evidence="6">
    <location>
        <begin position="385"/>
        <end position="397"/>
    </location>
</feature>
<comment type="caution">
    <text evidence="7">The sequence shown here is derived from an EMBL/GenBank/DDBJ whole genome shotgun (WGS) entry which is preliminary data.</text>
</comment>
<name>A0A8H5TX60_FUSHE</name>
<sequence>MDGSVEDPLRHRAPRRVSTAPMPARESTEADTPDSDLVETLYSHPNVKIISFTATGRAFTRSPGGPALSNVDPPNSLSWSSQLERTIAVGPFRIYRAPRSVAFLSCGSALQPILRKSQCWCIDEVNSRFVLQIRRPNYWRIELPVDDPEDQQRAEELREVLDKILQFEKTECPFKRTFTVDLPEQIPITILPWTPRSQPMIPLDDVASVSSTGSRRSSFAGRASTPTPLTNSRHPTEIPTSPMPARPASAASCVVPTTISLYEEYGMTIDPLHPKGTGGAGHTESGTKPLEVVPERPTKDDLSDPFQSSFSGSYRSPSFSTDSGINTTHDESSVLSSSPTQDDGSIYELHEGSGNRGGRMKARLRRRTGNFTTTRSATMPPHLMSTMNKSQPTSSTPRDPLMRSASETTRRTATRTADVVRSSEKKDNKGEPQHSQSSQLQVSPQQPRLLRRDSEESFHSVESWHSSGAPLHPSPPTSQAESSIESRNESNETDSLSIEGSKMNKSTQSRGSSPMPCAWESESESQSDDDSGTSNESGAAAVNSSGEHNNDASIEVKATTTAASVPQRPFIGRHRATTSSISVRRRALSPLPPAANLFTPASTMERNPYRSRLETVRNLPMAIIAKTCEMILGPPSSLIRLILKVAAKIASGQWRGLVYGYSEEGEEIPVQWDYSEGEISDWSDDEDYQHDHRSSRKHQGKREHRHSRHRSNHGKASQESAAENELRRQPSSSDDSRSWGVD</sequence>
<evidence type="ECO:0000256" key="2">
    <source>
        <dbReference type="ARBA" id="ARBA00004421"/>
    </source>
</evidence>
<dbReference type="InterPro" id="IPR024758">
    <property type="entry name" value="Inp1"/>
</dbReference>
<reference evidence="7 8" key="1">
    <citation type="submission" date="2020-05" db="EMBL/GenBank/DDBJ databases">
        <title>Identification and distribution of gene clusters putatively required for synthesis of sphingolipid metabolism inhibitors in phylogenetically diverse species of the filamentous fungus Fusarium.</title>
        <authorList>
            <person name="Kim H.-S."/>
            <person name="Busman M."/>
            <person name="Brown D.W."/>
            <person name="Divon H."/>
            <person name="Uhlig S."/>
            <person name="Proctor R.H."/>
        </authorList>
    </citation>
    <scope>NUCLEOTIDE SEQUENCE [LARGE SCALE GENOMIC DNA]</scope>
    <source>
        <strain evidence="7 8">NRRL 20693</strain>
    </source>
</reference>
<comment type="similarity">
    <text evidence="3">Belongs to the INP1 family.</text>
</comment>
<feature type="compositionally biased region" description="Low complexity" evidence="6">
    <location>
        <begin position="306"/>
        <end position="320"/>
    </location>
</feature>
<feature type="compositionally biased region" description="Polar residues" evidence="6">
    <location>
        <begin position="321"/>
        <end position="343"/>
    </location>
</feature>
<protein>
    <recommendedName>
        <fullName evidence="4">Inheritance of peroxisomes protein 1</fullName>
    </recommendedName>
</protein>
<dbReference type="EMBL" id="JAAGWQ010000026">
    <property type="protein sequence ID" value="KAF5677277.1"/>
    <property type="molecule type" value="Genomic_DNA"/>
</dbReference>
<feature type="compositionally biased region" description="Basic residues" evidence="6">
    <location>
        <begin position="693"/>
        <end position="713"/>
    </location>
</feature>
<accession>A0A8H5TX60</accession>
<feature type="region of interest" description="Disordered" evidence="6">
    <location>
        <begin position="272"/>
        <end position="550"/>
    </location>
</feature>